<keyword evidence="1" id="KW-0560">Oxidoreductase</keyword>
<dbReference type="InterPro" id="IPR051253">
    <property type="entry name" value="11-beta-HSD"/>
</dbReference>
<evidence type="ECO:0000256" key="1">
    <source>
        <dbReference type="ARBA" id="ARBA00023002"/>
    </source>
</evidence>
<evidence type="ECO:0000313" key="2">
    <source>
        <dbReference type="Proteomes" id="UP000085678"/>
    </source>
</evidence>
<organism evidence="2 3">
    <name type="scientific">Lingula anatina</name>
    <name type="common">Brachiopod</name>
    <name type="synonym">Lingula unguis</name>
    <dbReference type="NCBI Taxonomy" id="7574"/>
    <lineage>
        <taxon>Eukaryota</taxon>
        <taxon>Metazoa</taxon>
        <taxon>Spiralia</taxon>
        <taxon>Lophotrochozoa</taxon>
        <taxon>Brachiopoda</taxon>
        <taxon>Linguliformea</taxon>
        <taxon>Lingulata</taxon>
        <taxon>Lingulida</taxon>
        <taxon>Linguloidea</taxon>
        <taxon>Lingulidae</taxon>
        <taxon>Lingula</taxon>
    </lineage>
</organism>
<dbReference type="GeneID" id="106176813"/>
<dbReference type="InterPro" id="IPR002347">
    <property type="entry name" value="SDR_fam"/>
</dbReference>
<dbReference type="InterPro" id="IPR020904">
    <property type="entry name" value="Sc_DH/Rdtase_CS"/>
</dbReference>
<dbReference type="InterPro" id="IPR036291">
    <property type="entry name" value="NAD(P)-bd_dom_sf"/>
</dbReference>
<dbReference type="GO" id="GO:0016491">
    <property type="term" value="F:oxidoreductase activity"/>
    <property type="evidence" value="ECO:0007669"/>
    <property type="project" value="UniProtKB-KW"/>
</dbReference>
<accession>A0A1S3JWP9</accession>
<dbReference type="PANTHER" id="PTHR44279">
    <property type="entry name" value="HYDROXYSTEROID (11-BETA) DEHYDROGENASE 1-LIKE B-RELATED"/>
    <property type="match status" value="1"/>
</dbReference>
<dbReference type="STRING" id="7574.A0A1S3JWP9"/>
<proteinExistence type="predicted"/>
<dbReference type="SUPFAM" id="SSF51735">
    <property type="entry name" value="NAD(P)-binding Rossmann-fold domains"/>
    <property type="match status" value="1"/>
</dbReference>
<sequence length="301" mass="33343">MGYGLKKLSLALSTVVIAYLLMYSGTKFDPADVQDKKVLITGASSGIGEQMAYHFAKMGANLVLTARREHRLKEVVERCKKLSPKPTANHAYIVADMRELDKTKNVITYSVDSLKGLDILVLNHARISVSNMWFGSQQNLTDMAMEMDINFRSYVQLASHALPHLLKSKGRIAFVSSTAEKVPVPGMAVYTASKHAIQGFFGVLRQEMVMRNTGVSVTSCIVGGTRTENVMELFKQKFGEEKLKGLNFADPTAVALEIVKATVARQYEVFTSSDKWSSILMFLGKISPEFADQVTLKVLFE</sequence>
<protein>
    <submittedName>
        <fullName evidence="3">Hydroxysteroid 11-beta-dehydrogenase 1-like protein isoform X1</fullName>
    </submittedName>
</protein>
<dbReference type="PANTHER" id="PTHR44279:SF2">
    <property type="entry name" value="HYDROXYSTEROID (11-BETA) DEHYDROGENASE 1-LIKE B-RELATED"/>
    <property type="match status" value="1"/>
</dbReference>
<dbReference type="OrthoDB" id="1933717at2759"/>
<dbReference type="InParanoid" id="A0A1S3JWP9"/>
<dbReference type="Gene3D" id="3.40.50.720">
    <property type="entry name" value="NAD(P)-binding Rossmann-like Domain"/>
    <property type="match status" value="1"/>
</dbReference>
<reference evidence="3" key="1">
    <citation type="submission" date="2025-08" db="UniProtKB">
        <authorList>
            <consortium name="RefSeq"/>
        </authorList>
    </citation>
    <scope>IDENTIFICATION</scope>
    <source>
        <tissue evidence="3">Gonads</tissue>
    </source>
</reference>
<gene>
    <name evidence="3" type="primary">LOC106176813</name>
</gene>
<dbReference type="Proteomes" id="UP000085678">
    <property type="component" value="Unplaced"/>
</dbReference>
<dbReference type="AlphaFoldDB" id="A0A1S3JWP9"/>
<dbReference type="KEGG" id="lak:106176813"/>
<dbReference type="PRINTS" id="PR00081">
    <property type="entry name" value="GDHRDH"/>
</dbReference>
<keyword evidence="2" id="KW-1185">Reference proteome</keyword>
<evidence type="ECO:0000313" key="3">
    <source>
        <dbReference type="RefSeq" id="XP_013414798.1"/>
    </source>
</evidence>
<dbReference type="PROSITE" id="PS00061">
    <property type="entry name" value="ADH_SHORT"/>
    <property type="match status" value="1"/>
</dbReference>
<dbReference type="RefSeq" id="XP_013414798.1">
    <property type="nucleotide sequence ID" value="XM_013559344.1"/>
</dbReference>
<dbReference type="Pfam" id="PF00106">
    <property type="entry name" value="adh_short"/>
    <property type="match status" value="1"/>
</dbReference>
<name>A0A1S3JWP9_LINAN</name>